<protein>
    <recommendedName>
        <fullName evidence="4">DUF2946 domain-containing protein</fullName>
    </recommendedName>
</protein>
<dbReference type="AlphaFoldDB" id="A0A3L8PV34"/>
<evidence type="ECO:0000313" key="2">
    <source>
        <dbReference type="EMBL" id="RLV59186.1"/>
    </source>
</evidence>
<accession>A0A3L8PV34</accession>
<dbReference type="RefSeq" id="WP_121839485.1">
    <property type="nucleotide sequence ID" value="NZ_ML014790.1"/>
</dbReference>
<name>A0A3L8PV34_9GAMM</name>
<feature type="chain" id="PRO_5017921590" description="DUF2946 domain-containing protein" evidence="1">
    <location>
        <begin position="22"/>
        <end position="122"/>
    </location>
</feature>
<evidence type="ECO:0000256" key="1">
    <source>
        <dbReference type="SAM" id="SignalP"/>
    </source>
</evidence>
<dbReference type="OrthoDB" id="9830696at2"/>
<keyword evidence="3" id="KW-1185">Reference proteome</keyword>
<dbReference type="EMBL" id="QZEI01000041">
    <property type="protein sequence ID" value="RLV59186.1"/>
    <property type="molecule type" value="Genomic_DNA"/>
</dbReference>
<sequence>MKYALLLFICVCFLLTQSVSAATLPALNSSQAPMSQSMTMDEHCHHGSKMMQTKTSNMAHDCCQTEQHDCQGSCEPCGVAAGISLTYNALKMSLPTSSTAMTFHNCFFYQFHPDPSLRPPIA</sequence>
<evidence type="ECO:0000313" key="3">
    <source>
        <dbReference type="Proteomes" id="UP000281474"/>
    </source>
</evidence>
<dbReference type="Proteomes" id="UP000281474">
    <property type="component" value="Unassembled WGS sequence"/>
</dbReference>
<keyword evidence="1" id="KW-0732">Signal</keyword>
<gene>
    <name evidence="2" type="ORF">D5018_13285</name>
</gene>
<feature type="signal peptide" evidence="1">
    <location>
        <begin position="1"/>
        <end position="21"/>
    </location>
</feature>
<organism evidence="2 3">
    <name type="scientific">Parashewanella curva</name>
    <dbReference type="NCBI Taxonomy" id="2338552"/>
    <lineage>
        <taxon>Bacteria</taxon>
        <taxon>Pseudomonadati</taxon>
        <taxon>Pseudomonadota</taxon>
        <taxon>Gammaproteobacteria</taxon>
        <taxon>Alteromonadales</taxon>
        <taxon>Shewanellaceae</taxon>
        <taxon>Parashewanella</taxon>
    </lineage>
</organism>
<proteinExistence type="predicted"/>
<evidence type="ECO:0008006" key="4">
    <source>
        <dbReference type="Google" id="ProtNLM"/>
    </source>
</evidence>
<reference evidence="2 3" key="1">
    <citation type="submission" date="2018-09" db="EMBL/GenBank/DDBJ databases">
        <title>Phylogeny of the Shewanellaceae, and recommendation for two new genera, Pseudoshewanella and Parashewanella.</title>
        <authorList>
            <person name="Wang G."/>
        </authorList>
    </citation>
    <scope>NUCLEOTIDE SEQUENCE [LARGE SCALE GENOMIC DNA]</scope>
    <source>
        <strain evidence="2 3">C51</strain>
    </source>
</reference>
<comment type="caution">
    <text evidence="2">The sequence shown here is derived from an EMBL/GenBank/DDBJ whole genome shotgun (WGS) entry which is preliminary data.</text>
</comment>